<evidence type="ECO:0000313" key="2">
    <source>
        <dbReference type="Proteomes" id="UP001415857"/>
    </source>
</evidence>
<sequence>MVAALLIPSLSSASFLNNEKFRICSYASAHPSKPSLNRFRVRAIKEKTEEIKTPSPSSSSASTEEITEKFGLEAGLWKVPINLLILLSVLFEFSALEINSYSCND</sequence>
<proteinExistence type="predicted"/>
<dbReference type="Proteomes" id="UP001415857">
    <property type="component" value="Unassembled WGS sequence"/>
</dbReference>
<reference evidence="1 2" key="1">
    <citation type="journal article" date="2024" name="Plant J.">
        <title>Genome sequences and population genomics reveal climatic adaptation and genomic divergence between two closely related sweetgum species.</title>
        <authorList>
            <person name="Xu W.Q."/>
            <person name="Ren C.Q."/>
            <person name="Zhang X.Y."/>
            <person name="Comes H.P."/>
            <person name="Liu X.H."/>
            <person name="Li Y.G."/>
            <person name="Kettle C.J."/>
            <person name="Jalonen R."/>
            <person name="Gaisberger H."/>
            <person name="Ma Y.Z."/>
            <person name="Qiu Y.X."/>
        </authorList>
    </citation>
    <scope>NUCLEOTIDE SEQUENCE [LARGE SCALE GENOMIC DNA]</scope>
    <source>
        <strain evidence="1">Hangzhou</strain>
    </source>
</reference>
<dbReference type="AlphaFoldDB" id="A0AAP0RP05"/>
<name>A0AAP0RP05_LIQFO</name>
<comment type="caution">
    <text evidence="1">The sequence shown here is derived from an EMBL/GenBank/DDBJ whole genome shotgun (WGS) entry which is preliminary data.</text>
</comment>
<accession>A0AAP0RP05</accession>
<evidence type="ECO:0000313" key="1">
    <source>
        <dbReference type="EMBL" id="KAK9279842.1"/>
    </source>
</evidence>
<protein>
    <submittedName>
        <fullName evidence="1">Uncharacterized protein</fullName>
    </submittedName>
</protein>
<keyword evidence="2" id="KW-1185">Reference proteome</keyword>
<organism evidence="1 2">
    <name type="scientific">Liquidambar formosana</name>
    <name type="common">Formosan gum</name>
    <dbReference type="NCBI Taxonomy" id="63359"/>
    <lineage>
        <taxon>Eukaryota</taxon>
        <taxon>Viridiplantae</taxon>
        <taxon>Streptophyta</taxon>
        <taxon>Embryophyta</taxon>
        <taxon>Tracheophyta</taxon>
        <taxon>Spermatophyta</taxon>
        <taxon>Magnoliopsida</taxon>
        <taxon>eudicotyledons</taxon>
        <taxon>Gunneridae</taxon>
        <taxon>Pentapetalae</taxon>
        <taxon>Saxifragales</taxon>
        <taxon>Altingiaceae</taxon>
        <taxon>Liquidambar</taxon>
    </lineage>
</organism>
<dbReference type="EMBL" id="JBBPBK010000008">
    <property type="protein sequence ID" value="KAK9279842.1"/>
    <property type="molecule type" value="Genomic_DNA"/>
</dbReference>
<gene>
    <name evidence="1" type="ORF">L1049_013524</name>
</gene>